<evidence type="ECO:0000313" key="3">
    <source>
        <dbReference type="Proteomes" id="UP000237347"/>
    </source>
</evidence>
<sequence length="148" mass="15486">MPDIVVNVRRLGEEEFVVGIVREVLMDGSCRIVLGDNGETMTALLDEMDVVAPWKNDKVKIMAGVQCGTTGKLIVAGKALAACSNSDAVVLGSVKVGFSLGSVSDAEVTHGRGYRDSRSTGVMVGSSTMAEIEAPSLTVVSPILGRYP</sequence>
<keyword evidence="3" id="KW-1185">Reference proteome</keyword>
<keyword evidence="2" id="KW-0648">Protein biosynthesis</keyword>
<evidence type="ECO:0000313" key="2">
    <source>
        <dbReference type="EMBL" id="KAK7819026.1"/>
    </source>
</evidence>
<evidence type="ECO:0000259" key="1">
    <source>
        <dbReference type="Pfam" id="PF23038"/>
    </source>
</evidence>
<dbReference type="EMBL" id="PKMF04000799">
    <property type="protein sequence ID" value="KAK7819026.1"/>
    <property type="molecule type" value="Genomic_DNA"/>
</dbReference>
<gene>
    <name evidence="2" type="ORF">CFP56_040703</name>
</gene>
<dbReference type="Proteomes" id="UP000237347">
    <property type="component" value="Unassembled WGS sequence"/>
</dbReference>
<protein>
    <submittedName>
        <fullName evidence="2">Transcription elongation factor spt5 like protein 1</fullName>
    </submittedName>
</protein>
<dbReference type="InterPro" id="IPR057935">
    <property type="entry name" value="KOW_Spt5_6_plant"/>
</dbReference>
<organism evidence="2 3">
    <name type="scientific">Quercus suber</name>
    <name type="common">Cork oak</name>
    <dbReference type="NCBI Taxonomy" id="58331"/>
    <lineage>
        <taxon>Eukaryota</taxon>
        <taxon>Viridiplantae</taxon>
        <taxon>Streptophyta</taxon>
        <taxon>Embryophyta</taxon>
        <taxon>Tracheophyta</taxon>
        <taxon>Spermatophyta</taxon>
        <taxon>Magnoliopsida</taxon>
        <taxon>eudicotyledons</taxon>
        <taxon>Gunneridae</taxon>
        <taxon>Pentapetalae</taxon>
        <taxon>rosids</taxon>
        <taxon>fabids</taxon>
        <taxon>Fagales</taxon>
        <taxon>Fagaceae</taxon>
        <taxon>Quercus</taxon>
    </lineage>
</organism>
<accession>A0AAW0IY01</accession>
<dbReference type="GO" id="GO:0003746">
    <property type="term" value="F:translation elongation factor activity"/>
    <property type="evidence" value="ECO:0007669"/>
    <property type="project" value="UniProtKB-KW"/>
</dbReference>
<dbReference type="AlphaFoldDB" id="A0AAW0IY01"/>
<feature type="domain" description="Spt5 KOW" evidence="1">
    <location>
        <begin position="1"/>
        <end position="49"/>
    </location>
</feature>
<name>A0AAW0IY01_QUESU</name>
<dbReference type="Pfam" id="PF23038">
    <property type="entry name" value="KOW6_SPT51-2"/>
    <property type="match status" value="1"/>
</dbReference>
<comment type="caution">
    <text evidence="2">The sequence shown here is derived from an EMBL/GenBank/DDBJ whole genome shotgun (WGS) entry which is preliminary data.</text>
</comment>
<proteinExistence type="predicted"/>
<reference evidence="2 3" key="1">
    <citation type="journal article" date="2018" name="Sci. Data">
        <title>The draft genome sequence of cork oak.</title>
        <authorList>
            <person name="Ramos A.M."/>
            <person name="Usie A."/>
            <person name="Barbosa P."/>
            <person name="Barros P.M."/>
            <person name="Capote T."/>
            <person name="Chaves I."/>
            <person name="Simoes F."/>
            <person name="Abreu I."/>
            <person name="Carrasquinho I."/>
            <person name="Faro C."/>
            <person name="Guimaraes J.B."/>
            <person name="Mendonca D."/>
            <person name="Nobrega F."/>
            <person name="Rodrigues L."/>
            <person name="Saibo N.J.M."/>
            <person name="Varela M.C."/>
            <person name="Egas C."/>
            <person name="Matos J."/>
            <person name="Miguel C.M."/>
            <person name="Oliveira M.M."/>
            <person name="Ricardo C.P."/>
            <person name="Goncalves S."/>
        </authorList>
    </citation>
    <scope>NUCLEOTIDE SEQUENCE [LARGE SCALE GENOMIC DNA]</scope>
    <source>
        <strain evidence="3">cv. HL8</strain>
    </source>
</reference>
<keyword evidence="2" id="KW-0251">Elongation factor</keyword>